<dbReference type="Gene3D" id="3.40.640.10">
    <property type="entry name" value="Type I PLP-dependent aspartate aminotransferase-like (Major domain)"/>
    <property type="match status" value="1"/>
</dbReference>
<dbReference type="GO" id="GO:0045303">
    <property type="term" value="F:diaminobutyrate-2-oxoglutarate transaminase activity"/>
    <property type="evidence" value="ECO:0007669"/>
    <property type="project" value="UniProtKB-EC"/>
</dbReference>
<keyword evidence="14" id="KW-1185">Reference proteome</keyword>
<name>A0A4V3I649_9MICO</name>
<comment type="catalytic activity">
    <reaction evidence="10 12">
        <text>L-2,4-diaminobutanoate + 2-oxoglutarate = L-aspartate 4-semialdehyde + L-glutamate</text>
        <dbReference type="Rhea" id="RHEA:11160"/>
        <dbReference type="ChEBI" id="CHEBI:16810"/>
        <dbReference type="ChEBI" id="CHEBI:29985"/>
        <dbReference type="ChEBI" id="CHEBI:58761"/>
        <dbReference type="ChEBI" id="CHEBI:537519"/>
        <dbReference type="EC" id="2.6.1.76"/>
    </reaction>
</comment>
<comment type="pathway">
    <text evidence="3 12">Amine and polyamine biosynthesis; ectoine biosynthesis; L-ectoine from L-aspartate 4-semialdehyde: step 1/3.</text>
</comment>
<keyword evidence="9 11" id="KW-0663">Pyridoxal phosphate</keyword>
<keyword evidence="8 12" id="KW-0808">Transferase</keyword>
<comment type="similarity">
    <text evidence="4 11">Belongs to the class-III pyridoxal-phosphate-dependent aminotransferase family.</text>
</comment>
<dbReference type="InterPro" id="IPR012773">
    <property type="entry name" value="Ectoine_EctB"/>
</dbReference>
<dbReference type="EC" id="2.6.1.76" evidence="5 12"/>
<evidence type="ECO:0000256" key="4">
    <source>
        <dbReference type="ARBA" id="ARBA00008954"/>
    </source>
</evidence>
<dbReference type="GO" id="GO:0019491">
    <property type="term" value="P:ectoine biosynthetic process"/>
    <property type="evidence" value="ECO:0007669"/>
    <property type="project" value="UniProtKB-UniPathway"/>
</dbReference>
<dbReference type="NCBIfam" id="TIGR02407">
    <property type="entry name" value="ectoine_ectB"/>
    <property type="match status" value="1"/>
</dbReference>
<dbReference type="NCBIfam" id="NF006733">
    <property type="entry name" value="PRK09264.1"/>
    <property type="match status" value="1"/>
</dbReference>
<evidence type="ECO:0000256" key="7">
    <source>
        <dbReference type="ARBA" id="ARBA00022576"/>
    </source>
</evidence>
<comment type="cofactor">
    <cofactor evidence="1 12">
        <name>pyridoxal 5'-phosphate</name>
        <dbReference type="ChEBI" id="CHEBI:597326"/>
    </cofactor>
</comment>
<dbReference type="RefSeq" id="WP_134493448.1">
    <property type="nucleotide sequence ID" value="NZ_SOEZ01000081.1"/>
</dbReference>
<dbReference type="InterPro" id="IPR005814">
    <property type="entry name" value="Aminotrans_3"/>
</dbReference>
<dbReference type="PIRSF" id="PIRSF000521">
    <property type="entry name" value="Transaminase_4ab_Lys_Orn"/>
    <property type="match status" value="1"/>
</dbReference>
<evidence type="ECO:0000256" key="1">
    <source>
        <dbReference type="ARBA" id="ARBA00001933"/>
    </source>
</evidence>
<evidence type="ECO:0000313" key="13">
    <source>
        <dbReference type="EMBL" id="TFB46329.1"/>
    </source>
</evidence>
<dbReference type="Proteomes" id="UP000297866">
    <property type="component" value="Unassembled WGS sequence"/>
</dbReference>
<dbReference type="NCBIfam" id="TIGR00709">
    <property type="entry name" value="dat"/>
    <property type="match status" value="1"/>
</dbReference>
<dbReference type="InterPro" id="IPR049704">
    <property type="entry name" value="Aminotrans_3_PPA_site"/>
</dbReference>
<sequence length="417" mass="44825">MITDVFTTRESQVRSYSRSWPVVFDRAVGSTMYDEDGNGYLDFFAGAGALNYGHNNPRLKKVLIDYLADDRVMHSLDMFTTARRDFLETFDALILKPRNLDYKVVFPGPGGTNAVEAALKLARKVTGRTGVINFTNAFHGMTLGALAVTGNALKRGGAGVPLVHTTPMPYDGYLEGGADFAYLERLLGDSGSGLDKPAAVIVESVQGEGGINAARAEWLRGLSELCTRHGVLLILDDVQMGCGRTGGFFSFEEAGIVPDMVCLSKSISGYGLPMALTLIRPELDIWAPGEHNGTFRGISPAFATAAEAIRLYWSDDALERSTIARGETVRARFAAIAARYPERSLVVKGRGLARGLQFADGDLAGRVCAEAFTRGLLMETSGPEGEVMKILPALTITDEELDRGLAIIDESVAAVLG</sequence>
<protein>
    <recommendedName>
        <fullName evidence="6 12">Diaminobutyrate--2-oxoglutarate transaminase</fullName>
        <ecNumber evidence="5 12">2.6.1.76</ecNumber>
    </recommendedName>
    <alternativeName>
        <fullName evidence="12">DABA aminotransferase</fullName>
    </alternativeName>
</protein>
<dbReference type="GO" id="GO:0047307">
    <property type="term" value="F:diaminobutyrate-pyruvate transaminase activity"/>
    <property type="evidence" value="ECO:0007669"/>
    <property type="project" value="InterPro"/>
</dbReference>
<reference evidence="13 14" key="1">
    <citation type="submission" date="2019-03" db="EMBL/GenBank/DDBJ databases">
        <title>Genomics of glacier-inhabiting Cryobacterium strains.</title>
        <authorList>
            <person name="Liu Q."/>
            <person name="Xin Y.-H."/>
        </authorList>
    </citation>
    <scope>NUCLEOTIDE SEQUENCE [LARGE SCALE GENOMIC DNA]</scope>
    <source>
        <strain evidence="13 14">Sr47</strain>
    </source>
</reference>
<gene>
    <name evidence="13" type="primary">ectB</name>
    <name evidence="13" type="ORF">E3O23_17730</name>
</gene>
<dbReference type="InterPro" id="IPR015421">
    <property type="entry name" value="PyrdxlP-dep_Trfase_major"/>
</dbReference>
<proteinExistence type="inferred from homology"/>
<dbReference type="UniPathway" id="UPA00067">
    <property type="reaction ID" value="UER00121"/>
</dbReference>
<comment type="function">
    <text evidence="2 12">Catalyzes reversively the conversion of L-aspartate beta-semialdehyde (ASA) to L-2,4-diaminobutyrate (DABA) by transamination with L-glutamate.</text>
</comment>
<evidence type="ECO:0000256" key="11">
    <source>
        <dbReference type="RuleBase" id="RU003560"/>
    </source>
</evidence>
<evidence type="ECO:0000256" key="6">
    <source>
        <dbReference type="ARBA" id="ARBA00014798"/>
    </source>
</evidence>
<evidence type="ECO:0000256" key="8">
    <source>
        <dbReference type="ARBA" id="ARBA00022679"/>
    </source>
</evidence>
<dbReference type="InterPro" id="IPR004637">
    <property type="entry name" value="Dat"/>
</dbReference>
<dbReference type="GO" id="GO:0030170">
    <property type="term" value="F:pyridoxal phosphate binding"/>
    <property type="evidence" value="ECO:0007669"/>
    <property type="project" value="InterPro"/>
</dbReference>
<dbReference type="AlphaFoldDB" id="A0A4V3I649"/>
<accession>A0A4V3I649</accession>
<organism evidence="13 14">
    <name type="scientific">Cryobacterium tagatosivorans</name>
    <dbReference type="NCBI Taxonomy" id="1259199"/>
    <lineage>
        <taxon>Bacteria</taxon>
        <taxon>Bacillati</taxon>
        <taxon>Actinomycetota</taxon>
        <taxon>Actinomycetes</taxon>
        <taxon>Micrococcales</taxon>
        <taxon>Microbacteriaceae</taxon>
        <taxon>Cryobacterium</taxon>
    </lineage>
</organism>
<evidence type="ECO:0000256" key="10">
    <source>
        <dbReference type="ARBA" id="ARBA00049111"/>
    </source>
</evidence>
<dbReference type="SUPFAM" id="SSF53383">
    <property type="entry name" value="PLP-dependent transferases"/>
    <property type="match status" value="1"/>
</dbReference>
<dbReference type="PANTHER" id="PTHR43552">
    <property type="entry name" value="DIAMINOBUTYRATE--2-OXOGLUTARATE AMINOTRANSFERASE"/>
    <property type="match status" value="1"/>
</dbReference>
<evidence type="ECO:0000256" key="5">
    <source>
        <dbReference type="ARBA" id="ARBA00013155"/>
    </source>
</evidence>
<dbReference type="Gene3D" id="3.90.1150.10">
    <property type="entry name" value="Aspartate Aminotransferase, domain 1"/>
    <property type="match status" value="1"/>
</dbReference>
<comment type="caution">
    <text evidence="13">The sequence shown here is derived from an EMBL/GenBank/DDBJ whole genome shotgun (WGS) entry which is preliminary data.</text>
</comment>
<dbReference type="InterPro" id="IPR015422">
    <property type="entry name" value="PyrdxlP-dep_Trfase_small"/>
</dbReference>
<dbReference type="Pfam" id="PF00202">
    <property type="entry name" value="Aminotran_3"/>
    <property type="match status" value="1"/>
</dbReference>
<dbReference type="InterPro" id="IPR015424">
    <property type="entry name" value="PyrdxlP-dep_Trfase"/>
</dbReference>
<evidence type="ECO:0000256" key="9">
    <source>
        <dbReference type="ARBA" id="ARBA00022898"/>
    </source>
</evidence>
<dbReference type="OrthoDB" id="9801052at2"/>
<dbReference type="PROSITE" id="PS00600">
    <property type="entry name" value="AA_TRANSFER_CLASS_3"/>
    <property type="match status" value="1"/>
</dbReference>
<evidence type="ECO:0000256" key="2">
    <source>
        <dbReference type="ARBA" id="ARBA00002189"/>
    </source>
</evidence>
<dbReference type="PANTHER" id="PTHR43552:SF2">
    <property type="entry name" value="DIAMINOBUTYRATE--2-OXOGLUTARATE TRANSAMINASE"/>
    <property type="match status" value="1"/>
</dbReference>
<keyword evidence="7 12" id="KW-0032">Aminotransferase</keyword>
<dbReference type="EMBL" id="SOEZ01000081">
    <property type="protein sequence ID" value="TFB46329.1"/>
    <property type="molecule type" value="Genomic_DNA"/>
</dbReference>
<dbReference type="CDD" id="cd00610">
    <property type="entry name" value="OAT_like"/>
    <property type="match status" value="1"/>
</dbReference>
<evidence type="ECO:0000256" key="3">
    <source>
        <dbReference type="ARBA" id="ARBA00004946"/>
    </source>
</evidence>
<evidence type="ECO:0000313" key="14">
    <source>
        <dbReference type="Proteomes" id="UP000297866"/>
    </source>
</evidence>
<evidence type="ECO:0000256" key="12">
    <source>
        <dbReference type="RuleBase" id="RU365034"/>
    </source>
</evidence>